<proteinExistence type="predicted"/>
<organism evidence="1">
    <name type="scientific">Leviviridae sp</name>
    <dbReference type="NCBI Taxonomy" id="2027243"/>
    <lineage>
        <taxon>Viruses</taxon>
        <taxon>Riboviria</taxon>
        <taxon>Orthornavirae</taxon>
        <taxon>Lenarviricota</taxon>
        <taxon>Leviviricetes</taxon>
        <taxon>Norzivirales</taxon>
        <taxon>Fiersviridae</taxon>
    </lineage>
</organism>
<evidence type="ECO:0000313" key="1">
    <source>
        <dbReference type="EMBL" id="QDH89694.1"/>
    </source>
</evidence>
<protein>
    <recommendedName>
        <fullName evidence="2">Coat protein</fullName>
    </recommendedName>
</protein>
<sequence length="130" mass="13805">MISYPLTLKDVANVDVVFDSIIVSGTSTVSVDAASSDVEPRKLKISHSIEGKSATTRNAHLISLEKVKVDSQGVPQLLTVNLTVKKPRSSVFSATDAADLLRMLFDFLTTGTAPTVDTTGSLAQILRGES</sequence>
<name>A0A514D7U7_9VIRU</name>
<accession>A0A514D7U7</accession>
<evidence type="ECO:0008006" key="2">
    <source>
        <dbReference type="Google" id="ProtNLM"/>
    </source>
</evidence>
<dbReference type="EMBL" id="MN034977">
    <property type="protein sequence ID" value="QDH89694.1"/>
    <property type="molecule type" value="Genomic_RNA"/>
</dbReference>
<gene>
    <name evidence="1" type="ORF">H1Bulk29536_000002</name>
</gene>
<reference evidence="1" key="1">
    <citation type="submission" date="2019-05" db="EMBL/GenBank/DDBJ databases">
        <title>Metatranscriptomic reconstruction reveals RNA viruses with the potential to shape carbon cycling in soil.</title>
        <authorList>
            <person name="Starr E.P."/>
            <person name="Nuccio E."/>
            <person name="Pett-Ridge J."/>
            <person name="Banfield J.F."/>
            <person name="Firestone M.K."/>
        </authorList>
    </citation>
    <scope>NUCLEOTIDE SEQUENCE</scope>
    <source>
        <strain evidence="1">H1_Bulk_29_scaffold_536</strain>
    </source>
</reference>